<evidence type="ECO:0000256" key="13">
    <source>
        <dbReference type="ARBA" id="ARBA00023170"/>
    </source>
</evidence>
<dbReference type="EC" id="2.7.11.30" evidence="3"/>
<organism evidence="15 16">
    <name type="scientific">Paragonimus westermani</name>
    <dbReference type="NCBI Taxonomy" id="34504"/>
    <lineage>
        <taxon>Eukaryota</taxon>
        <taxon>Metazoa</taxon>
        <taxon>Spiralia</taxon>
        <taxon>Lophotrochozoa</taxon>
        <taxon>Platyhelminthes</taxon>
        <taxon>Trematoda</taxon>
        <taxon>Digenea</taxon>
        <taxon>Plagiorchiida</taxon>
        <taxon>Troglotremata</taxon>
        <taxon>Troglotrematidae</taxon>
        <taxon>Paragonimus</taxon>
    </lineage>
</organism>
<evidence type="ECO:0000256" key="9">
    <source>
        <dbReference type="ARBA" id="ARBA00022777"/>
    </source>
</evidence>
<dbReference type="Pfam" id="PF00069">
    <property type="entry name" value="Pkinase"/>
    <property type="match status" value="2"/>
</dbReference>
<evidence type="ECO:0000256" key="3">
    <source>
        <dbReference type="ARBA" id="ARBA00012401"/>
    </source>
</evidence>
<dbReference type="InterPro" id="IPR000333">
    <property type="entry name" value="TGFB_receptor"/>
</dbReference>
<keyword evidence="11" id="KW-1133">Transmembrane helix</keyword>
<dbReference type="PANTHER" id="PTHR23255">
    <property type="entry name" value="TRANSFORMING GROWTH FACTOR-BETA RECEPTOR TYPE I AND II"/>
    <property type="match status" value="1"/>
</dbReference>
<evidence type="ECO:0000256" key="11">
    <source>
        <dbReference type="ARBA" id="ARBA00022989"/>
    </source>
</evidence>
<evidence type="ECO:0000256" key="7">
    <source>
        <dbReference type="ARBA" id="ARBA00022729"/>
    </source>
</evidence>
<dbReference type="InterPro" id="IPR008271">
    <property type="entry name" value="Ser/Thr_kinase_AS"/>
</dbReference>
<feature type="domain" description="Protein kinase" evidence="14">
    <location>
        <begin position="1"/>
        <end position="368"/>
    </location>
</feature>
<dbReference type="GO" id="GO:0004675">
    <property type="term" value="F:transmembrane receptor protein serine/threonine kinase activity"/>
    <property type="evidence" value="ECO:0007669"/>
    <property type="project" value="UniProtKB-EC"/>
</dbReference>
<evidence type="ECO:0000256" key="6">
    <source>
        <dbReference type="ARBA" id="ARBA00022692"/>
    </source>
</evidence>
<evidence type="ECO:0000256" key="1">
    <source>
        <dbReference type="ARBA" id="ARBA00004479"/>
    </source>
</evidence>
<name>A0A5J4P1E6_9TREM</name>
<dbReference type="GO" id="GO:0005886">
    <property type="term" value="C:plasma membrane"/>
    <property type="evidence" value="ECO:0007669"/>
    <property type="project" value="TreeGrafter"/>
</dbReference>
<dbReference type="EMBL" id="QNGE01000147">
    <property type="protein sequence ID" value="KAA3681704.1"/>
    <property type="molecule type" value="Genomic_DNA"/>
</dbReference>
<evidence type="ECO:0000313" key="15">
    <source>
        <dbReference type="EMBL" id="KAA3681704.1"/>
    </source>
</evidence>
<dbReference type="InterPro" id="IPR011009">
    <property type="entry name" value="Kinase-like_dom_sf"/>
</dbReference>
<keyword evidence="10" id="KW-0067">ATP-binding</keyword>
<keyword evidence="4" id="KW-0723">Serine/threonine-protein kinase</keyword>
<dbReference type="GO" id="GO:0043235">
    <property type="term" value="C:receptor complex"/>
    <property type="evidence" value="ECO:0007669"/>
    <property type="project" value="TreeGrafter"/>
</dbReference>
<evidence type="ECO:0000256" key="4">
    <source>
        <dbReference type="ARBA" id="ARBA00022527"/>
    </source>
</evidence>
<dbReference type="PROSITE" id="PS50011">
    <property type="entry name" value="PROTEIN_KINASE_DOM"/>
    <property type="match status" value="1"/>
</dbReference>
<proteinExistence type="inferred from homology"/>
<reference evidence="15 16" key="1">
    <citation type="journal article" date="2019" name="Gigascience">
        <title>Whole-genome sequence of the oriental lung fluke Paragonimus westermani.</title>
        <authorList>
            <person name="Oey H."/>
            <person name="Zakrzewski M."/>
            <person name="Narain K."/>
            <person name="Devi K.R."/>
            <person name="Agatsuma T."/>
            <person name="Nawaratna S."/>
            <person name="Gobert G.N."/>
            <person name="Jones M.K."/>
            <person name="Ragan M.A."/>
            <person name="McManus D.P."/>
            <person name="Krause L."/>
        </authorList>
    </citation>
    <scope>NUCLEOTIDE SEQUENCE [LARGE SCALE GENOMIC DNA]</scope>
    <source>
        <strain evidence="15 16">IND2009</strain>
    </source>
</reference>
<evidence type="ECO:0000256" key="12">
    <source>
        <dbReference type="ARBA" id="ARBA00023136"/>
    </source>
</evidence>
<evidence type="ECO:0000256" key="10">
    <source>
        <dbReference type="ARBA" id="ARBA00022840"/>
    </source>
</evidence>
<dbReference type="InterPro" id="IPR000719">
    <property type="entry name" value="Prot_kinase_dom"/>
</dbReference>
<comment type="caution">
    <text evidence="15">The sequence shown here is derived from an EMBL/GenBank/DDBJ whole genome shotgun (WGS) entry which is preliminary data.</text>
</comment>
<dbReference type="SMART" id="SM00220">
    <property type="entry name" value="S_TKc"/>
    <property type="match status" value="1"/>
</dbReference>
<dbReference type="Gene3D" id="3.30.200.20">
    <property type="entry name" value="Phosphorylase Kinase, domain 1"/>
    <property type="match status" value="1"/>
</dbReference>
<keyword evidence="12" id="KW-0472">Membrane</keyword>
<keyword evidence="9" id="KW-0418">Kinase</keyword>
<keyword evidence="13" id="KW-0675">Receptor</keyword>
<dbReference type="PANTHER" id="PTHR23255:SF71">
    <property type="entry name" value="RECEPTOR PROTEIN SERINE_THREONINE KINASE"/>
    <property type="match status" value="1"/>
</dbReference>
<keyword evidence="16" id="KW-1185">Reference proteome</keyword>
<keyword evidence="7" id="KW-0732">Signal</keyword>
<dbReference type="SUPFAM" id="SSF56112">
    <property type="entry name" value="Protein kinase-like (PK-like)"/>
    <property type="match status" value="2"/>
</dbReference>
<dbReference type="GO" id="GO:0071363">
    <property type="term" value="P:cellular response to growth factor stimulus"/>
    <property type="evidence" value="ECO:0007669"/>
    <property type="project" value="TreeGrafter"/>
</dbReference>
<sequence length="488" mass="54538">MVFVIRETEIYQTVMLRHANILGFIAADNKDNGISTELWLITEYHPLGSLYDFLHEHCFLPAALVRAVASIVNGLAHLHLEITGTQGKPAIAHRDLKSRNILVKNDGECCIGDLGFALKLDSSLATVDLSGHSDRVGTKRYMAPEVLDNTIRQTAPETFKQADIYSLGLIIWEMSRRCWVYGLFCPEEYQLPYQGKPAIAHRDLKSRNILVKNDGECCIGDLGFALKLDSSLATVDLSGHSDRVGTKRYMAPEVLDNTIRQTAPETFKQADIYSLGLIIWEMSRRCWVYGLFCPEEYQLPYQDLVSHDPSVEEMKSIVCEQALRPVLPAVWSKHQVLAALQDLMSECWYTNPTARLSAMRVKKSLAALRKQVEVNPGLSVTPPPTVVTPAATHGLPQGIIYYPLVVHSSPLELSHSMVESFSPSEHDLIQTDERFQLDRVKSGQWPRAVCDHLVPTVSLSTVKVPSPQSERQHLLTASVKSVTLQQKA</sequence>
<dbReference type="AlphaFoldDB" id="A0A5J4P1E6"/>
<keyword evidence="5" id="KW-0808">Transferase</keyword>
<accession>A0A5J4P1E6</accession>
<evidence type="ECO:0000256" key="2">
    <source>
        <dbReference type="ARBA" id="ARBA00009605"/>
    </source>
</evidence>
<keyword evidence="8" id="KW-0547">Nucleotide-binding</keyword>
<evidence type="ECO:0000259" key="14">
    <source>
        <dbReference type="PROSITE" id="PS50011"/>
    </source>
</evidence>
<evidence type="ECO:0000256" key="8">
    <source>
        <dbReference type="ARBA" id="ARBA00022741"/>
    </source>
</evidence>
<evidence type="ECO:0000313" key="16">
    <source>
        <dbReference type="Proteomes" id="UP000324629"/>
    </source>
</evidence>
<protein>
    <recommendedName>
        <fullName evidence="3">receptor protein serine/threonine kinase</fullName>
        <ecNumber evidence="3">2.7.11.30</ecNumber>
    </recommendedName>
</protein>
<keyword evidence="6" id="KW-0812">Transmembrane</keyword>
<comment type="subcellular location">
    <subcellularLocation>
        <location evidence="1">Membrane</location>
        <topology evidence="1">Single-pass type I membrane protein</topology>
    </subcellularLocation>
</comment>
<gene>
    <name evidence="15" type="ORF">DEA37_0007204</name>
</gene>
<dbReference type="Gene3D" id="1.10.510.10">
    <property type="entry name" value="Transferase(Phosphotransferase) domain 1"/>
    <property type="match status" value="2"/>
</dbReference>
<dbReference type="Proteomes" id="UP000324629">
    <property type="component" value="Unassembled WGS sequence"/>
</dbReference>
<comment type="similarity">
    <text evidence="2">Belongs to the protein kinase superfamily. TKL Ser/Thr protein kinase family. TGFB receptor subfamily.</text>
</comment>
<dbReference type="PROSITE" id="PS00108">
    <property type="entry name" value="PROTEIN_KINASE_ST"/>
    <property type="match status" value="2"/>
</dbReference>
<evidence type="ECO:0000256" key="5">
    <source>
        <dbReference type="ARBA" id="ARBA00022679"/>
    </source>
</evidence>
<dbReference type="GO" id="GO:0005524">
    <property type="term" value="F:ATP binding"/>
    <property type="evidence" value="ECO:0007669"/>
    <property type="project" value="UniProtKB-KW"/>
</dbReference>